<sequence>MICGRIVENSLFGILMKICMMLPSDGRRCWWCRGGGVGIDVAMKEDYDTLIKNKTWSLVPRASNTNVVVGKVSDAVSDNGGSDGDEVIRSGSDGRTKAANVTGLVGLLWRLKSDRNCARKKHMQVQTKAELQNALIKSQHEEVYWSTSSTEEKNYQWEPAGHVTISKNPLMFSMYSCNRFGISVGKKAGADHDLVVFVVQSAINIHNPSDLMTPTTVGAAATRDSSFSFIAFLCCTTH</sequence>
<dbReference type="EMBL" id="BKCJ010005500">
    <property type="protein sequence ID" value="GEU67093.1"/>
    <property type="molecule type" value="Genomic_DNA"/>
</dbReference>
<evidence type="ECO:0000313" key="1">
    <source>
        <dbReference type="EMBL" id="GEU67093.1"/>
    </source>
</evidence>
<protein>
    <submittedName>
        <fullName evidence="1">Uncharacterized protein</fullName>
    </submittedName>
</protein>
<organism evidence="1">
    <name type="scientific">Tanacetum cinerariifolium</name>
    <name type="common">Dalmatian daisy</name>
    <name type="synonym">Chrysanthemum cinerariifolium</name>
    <dbReference type="NCBI Taxonomy" id="118510"/>
    <lineage>
        <taxon>Eukaryota</taxon>
        <taxon>Viridiplantae</taxon>
        <taxon>Streptophyta</taxon>
        <taxon>Embryophyta</taxon>
        <taxon>Tracheophyta</taxon>
        <taxon>Spermatophyta</taxon>
        <taxon>Magnoliopsida</taxon>
        <taxon>eudicotyledons</taxon>
        <taxon>Gunneridae</taxon>
        <taxon>Pentapetalae</taxon>
        <taxon>asterids</taxon>
        <taxon>campanulids</taxon>
        <taxon>Asterales</taxon>
        <taxon>Asteraceae</taxon>
        <taxon>Asteroideae</taxon>
        <taxon>Anthemideae</taxon>
        <taxon>Anthemidinae</taxon>
        <taxon>Tanacetum</taxon>
    </lineage>
</organism>
<dbReference type="AlphaFoldDB" id="A0A6L2LZ96"/>
<proteinExistence type="predicted"/>
<gene>
    <name evidence="1" type="ORF">Tci_039071</name>
</gene>
<reference evidence="1" key="1">
    <citation type="journal article" date="2019" name="Sci. Rep.">
        <title>Draft genome of Tanacetum cinerariifolium, the natural source of mosquito coil.</title>
        <authorList>
            <person name="Yamashiro T."/>
            <person name="Shiraishi A."/>
            <person name="Satake H."/>
            <person name="Nakayama K."/>
        </authorList>
    </citation>
    <scope>NUCLEOTIDE SEQUENCE</scope>
</reference>
<accession>A0A6L2LZ96</accession>
<comment type="caution">
    <text evidence="1">The sequence shown here is derived from an EMBL/GenBank/DDBJ whole genome shotgun (WGS) entry which is preliminary data.</text>
</comment>
<name>A0A6L2LZ96_TANCI</name>